<dbReference type="Proteomes" id="UP000772812">
    <property type="component" value="Unassembled WGS sequence"/>
</dbReference>
<dbReference type="PANTHER" id="PTHR15032:SF4">
    <property type="entry name" value="N-ACYL-PHOSPHATIDYLETHANOLAMINE-HYDROLYZING PHOSPHOLIPASE D"/>
    <property type="match status" value="1"/>
</dbReference>
<dbReference type="SUPFAM" id="SSF56281">
    <property type="entry name" value="Metallo-hydrolase/oxidoreductase"/>
    <property type="match status" value="1"/>
</dbReference>
<comment type="caution">
    <text evidence="2">The sequence shown here is derived from an EMBL/GenBank/DDBJ whole genome shotgun (WGS) entry which is preliminary data.</text>
</comment>
<keyword evidence="3" id="KW-1185">Reference proteome</keyword>
<dbReference type="Gene3D" id="3.60.15.10">
    <property type="entry name" value="Ribonuclease Z/Hydroxyacylglutathione hydrolase-like"/>
    <property type="match status" value="1"/>
</dbReference>
<organism evidence="2 3">
    <name type="scientific">Persephonella atlantica</name>
    <dbReference type="NCBI Taxonomy" id="2699429"/>
    <lineage>
        <taxon>Bacteria</taxon>
        <taxon>Pseudomonadati</taxon>
        <taxon>Aquificota</taxon>
        <taxon>Aquificia</taxon>
        <taxon>Aquificales</taxon>
        <taxon>Hydrogenothermaceae</taxon>
        <taxon>Persephonella</taxon>
    </lineage>
</organism>
<dbReference type="PIRSF" id="PIRSF038896">
    <property type="entry name" value="NAPE-PLD"/>
    <property type="match status" value="1"/>
</dbReference>
<dbReference type="Pfam" id="PF12706">
    <property type="entry name" value="Lactamase_B_2"/>
    <property type="match status" value="1"/>
</dbReference>
<dbReference type="InterPro" id="IPR036866">
    <property type="entry name" value="RibonucZ/Hydroxyglut_hydro"/>
</dbReference>
<dbReference type="SMART" id="SM00849">
    <property type="entry name" value="Lactamase_B"/>
    <property type="match status" value="1"/>
</dbReference>
<gene>
    <name evidence="2" type="ORF">GWK41_04560</name>
</gene>
<dbReference type="InterPro" id="IPR001279">
    <property type="entry name" value="Metallo-B-lactamas"/>
</dbReference>
<evidence type="ECO:0000313" key="3">
    <source>
        <dbReference type="Proteomes" id="UP000772812"/>
    </source>
</evidence>
<proteinExistence type="predicted"/>
<evidence type="ECO:0000259" key="1">
    <source>
        <dbReference type="SMART" id="SM00849"/>
    </source>
</evidence>
<dbReference type="RefSeq" id="WP_200673716.1">
    <property type="nucleotide sequence ID" value="NZ_JAACYA010000001.1"/>
</dbReference>
<dbReference type="EMBL" id="JAACYA010000001">
    <property type="protein sequence ID" value="MBK3332338.1"/>
    <property type="molecule type" value="Genomic_DNA"/>
</dbReference>
<sequence>MIWNSTGRKQKVKDYRLHSRFILDEHSLLYREIRFAISHGYDFIANLGHSTFLVSYRGIRFLTDPFLSPHIFGIRRQKPALRPDLVPEVDFIFISHAHYDHLDMRTLRRLKRNATLILPENTKPVLGRTYFKKVLELKHYDSYSEGDVKVISLPVKHNKGRSLLFPNTETSSYMIKIKDRVFYFAGDTAYFEAFREYGREFDIDIAFLPIGGYEPTLLLHKVHMNPFEAVQAFIDLKAEFVVPIHYGTFHTIPKFVKVEAPLKHFKEAILEKNLQSKAIIVEPNLVDIWEL</sequence>
<feature type="domain" description="Metallo-beta-lactamase" evidence="1">
    <location>
        <begin position="48"/>
        <end position="245"/>
    </location>
</feature>
<protein>
    <submittedName>
        <fullName evidence="2">Phospholipase</fullName>
    </submittedName>
</protein>
<reference evidence="2 3" key="1">
    <citation type="journal article" date="2021" name="Syst. Appl. Microbiol.">
        <title>Persephonella atlantica sp. nov.: How to adapt to physico-chemical gradients in high temperature hydrothermal habitats.</title>
        <authorList>
            <person name="Francois D.X."/>
            <person name="Godfroy A."/>
            <person name="Mathien C."/>
            <person name="Aube J."/>
            <person name="Cathalot C."/>
            <person name="Lesongeur F."/>
            <person name="L'Haridon S."/>
            <person name="Philippon X."/>
            <person name="Roussel E.G."/>
        </authorList>
    </citation>
    <scope>NUCLEOTIDE SEQUENCE [LARGE SCALE GENOMIC DNA]</scope>
    <source>
        <strain evidence="2 3">MO1340</strain>
    </source>
</reference>
<dbReference type="InterPro" id="IPR024884">
    <property type="entry name" value="NAPE-PLD"/>
</dbReference>
<dbReference type="PANTHER" id="PTHR15032">
    <property type="entry name" value="N-ACYL-PHOSPHATIDYLETHANOLAMINE-HYDROLYZING PHOSPHOLIPASE D"/>
    <property type="match status" value="1"/>
</dbReference>
<name>A0ABS1GHG3_9AQUI</name>
<evidence type="ECO:0000313" key="2">
    <source>
        <dbReference type="EMBL" id="MBK3332338.1"/>
    </source>
</evidence>
<accession>A0ABS1GHG3</accession>